<evidence type="ECO:0000313" key="3">
    <source>
        <dbReference type="Proteomes" id="UP000255523"/>
    </source>
</evidence>
<keyword evidence="2" id="KW-0012">Acyltransferase</keyword>
<dbReference type="SUPFAM" id="SSF55729">
    <property type="entry name" value="Acyl-CoA N-acyltransferases (Nat)"/>
    <property type="match status" value="1"/>
</dbReference>
<dbReference type="InterPro" id="IPR000182">
    <property type="entry name" value="GNAT_dom"/>
</dbReference>
<keyword evidence="2" id="KW-0808">Transferase</keyword>
<organism evidence="2 3">
    <name type="scientific">Faecalicoccus pleomorphus</name>
    <dbReference type="NCBI Taxonomy" id="1323"/>
    <lineage>
        <taxon>Bacteria</taxon>
        <taxon>Bacillati</taxon>
        <taxon>Bacillota</taxon>
        <taxon>Erysipelotrichia</taxon>
        <taxon>Erysipelotrichales</taxon>
        <taxon>Erysipelotrichaceae</taxon>
        <taxon>Faecalicoccus</taxon>
    </lineage>
</organism>
<feature type="domain" description="N-acetyltransferase" evidence="1">
    <location>
        <begin position="1"/>
        <end position="150"/>
    </location>
</feature>
<dbReference type="RefSeq" id="WP_115240865.1">
    <property type="nucleotide sequence ID" value="NZ_JBPFMF010000004.1"/>
</dbReference>
<dbReference type="PROSITE" id="PS51186">
    <property type="entry name" value="GNAT"/>
    <property type="match status" value="1"/>
</dbReference>
<dbReference type="Gene3D" id="3.40.630.30">
    <property type="match status" value="1"/>
</dbReference>
<evidence type="ECO:0000259" key="1">
    <source>
        <dbReference type="PROSITE" id="PS51186"/>
    </source>
</evidence>
<dbReference type="PANTHER" id="PTHR43451:SF1">
    <property type="entry name" value="ACETYLTRANSFERASE"/>
    <property type="match status" value="1"/>
</dbReference>
<dbReference type="GeneID" id="77462827"/>
<dbReference type="Pfam" id="PF13673">
    <property type="entry name" value="Acetyltransf_10"/>
    <property type="match status" value="1"/>
</dbReference>
<keyword evidence="3" id="KW-1185">Reference proteome</keyword>
<dbReference type="PANTHER" id="PTHR43451">
    <property type="entry name" value="ACETYLTRANSFERASE (GNAT) FAMILY PROTEIN"/>
    <property type="match status" value="1"/>
</dbReference>
<dbReference type="Proteomes" id="UP000255523">
    <property type="component" value="Unassembled WGS sequence"/>
</dbReference>
<gene>
    <name evidence="2" type="ORF">NCTC11087_01888</name>
</gene>
<dbReference type="GO" id="GO:0016747">
    <property type="term" value="F:acyltransferase activity, transferring groups other than amino-acyl groups"/>
    <property type="evidence" value="ECO:0007669"/>
    <property type="project" value="InterPro"/>
</dbReference>
<evidence type="ECO:0000313" key="2">
    <source>
        <dbReference type="EMBL" id="SUO04956.1"/>
    </source>
</evidence>
<dbReference type="OrthoDB" id="424368at2"/>
<dbReference type="CDD" id="cd04301">
    <property type="entry name" value="NAT_SF"/>
    <property type="match status" value="1"/>
</dbReference>
<dbReference type="InterPro" id="IPR016181">
    <property type="entry name" value="Acyl_CoA_acyltransferase"/>
</dbReference>
<dbReference type="InterPro" id="IPR052564">
    <property type="entry name" value="N-acetyltrans/Recomb-assoc"/>
</dbReference>
<protein>
    <submittedName>
        <fullName evidence="2">Putative acyltransferase</fullName>
    </submittedName>
</protein>
<reference evidence="2 3" key="1">
    <citation type="submission" date="2018-06" db="EMBL/GenBank/DDBJ databases">
        <authorList>
            <consortium name="Pathogen Informatics"/>
            <person name="Doyle S."/>
        </authorList>
    </citation>
    <scope>NUCLEOTIDE SEQUENCE [LARGE SCALE GENOMIC DNA]</scope>
    <source>
        <strain evidence="2 3">NCTC11087</strain>
    </source>
</reference>
<proteinExistence type="predicted"/>
<name>A0A380LSX4_9FIRM</name>
<accession>A0A380LSX4</accession>
<dbReference type="EMBL" id="UHFX01000003">
    <property type="protein sequence ID" value="SUO04956.1"/>
    <property type="molecule type" value="Genomic_DNA"/>
</dbReference>
<sequence>MYIRSYKEEDAPILRDLFWNTVHTVNAVDYTRIQLDAWAPVEYDRNAWNQRFLDHTTFVVENDGQIVGFGDIDAQGYLDRLFVHKDHQNEGIGTMLCDALEALATKRVITQASITAKPFFAHRGYRCIQKQIVYVRGVAMENYWMEKIIL</sequence>
<dbReference type="AlphaFoldDB" id="A0A380LSX4"/>